<dbReference type="RefSeq" id="WP_345683599.1">
    <property type="nucleotide sequence ID" value="NZ_BAABRO010000003.1"/>
</dbReference>
<dbReference type="Proteomes" id="UP001416858">
    <property type="component" value="Unassembled WGS sequence"/>
</dbReference>
<keyword evidence="1" id="KW-1133">Transmembrane helix</keyword>
<dbReference type="EMBL" id="BAABRO010000003">
    <property type="protein sequence ID" value="GAA5506680.1"/>
    <property type="molecule type" value="Genomic_DNA"/>
</dbReference>
<keyword evidence="3" id="KW-1185">Reference proteome</keyword>
<keyword evidence="1" id="KW-0472">Membrane</keyword>
<comment type="caution">
    <text evidence="2">The sequence shown here is derived from an EMBL/GenBank/DDBJ whole genome shotgun (WGS) entry which is preliminary data.</text>
</comment>
<proteinExistence type="predicted"/>
<evidence type="ECO:0000313" key="3">
    <source>
        <dbReference type="Proteomes" id="UP001416858"/>
    </source>
</evidence>
<gene>
    <name evidence="2" type="ORF">Rcae01_02133</name>
</gene>
<accession>A0ABP9VPX3</accession>
<organism evidence="2 3">
    <name type="scientific">Novipirellula caenicola</name>
    <dbReference type="NCBI Taxonomy" id="1536901"/>
    <lineage>
        <taxon>Bacteria</taxon>
        <taxon>Pseudomonadati</taxon>
        <taxon>Planctomycetota</taxon>
        <taxon>Planctomycetia</taxon>
        <taxon>Pirellulales</taxon>
        <taxon>Pirellulaceae</taxon>
        <taxon>Novipirellula</taxon>
    </lineage>
</organism>
<reference evidence="2 3" key="1">
    <citation type="submission" date="2024-02" db="EMBL/GenBank/DDBJ databases">
        <title>Rhodopirellula caenicola NBRC 110016.</title>
        <authorList>
            <person name="Ichikawa N."/>
            <person name="Katano-Makiyama Y."/>
            <person name="Hidaka K."/>
        </authorList>
    </citation>
    <scope>NUCLEOTIDE SEQUENCE [LARGE SCALE GENOMIC DNA]</scope>
    <source>
        <strain evidence="2 3">NBRC 110016</strain>
    </source>
</reference>
<sequence>MQRTNIETSELSVEEFRRLGLRLNECRLPVIRQAVARGGKLLADQQLTSPSPQRERELSRLVTAAYRVLDPRNRNDFVQRILVGRLLPEGTLWSEQQTFRIGVAGSVGNPSNADAASDDDPFDFDLSSSSQTPFMVQTRASIANWTQSLDSQDLIEAGVRRRRLVNMRNSIQHPWMLLSLFGLLVATLFGVANLDLGPEEYLGPESYQAFNGEFADAPAIADADTTDAVPGKASVADALPGTDPKVAPEAMVAVVPKVAAAAVSVPLATAVTASDPQATVSTEPSTPANTNAIAASKSVPTTTENAMDIPATSVAVAADPAAAAPMTAGPLTSESSAKAESEIDPLDVAIDASLAALSSVPSLAPSEVSPSKSSASVVMAGSLEANSNFNSASEFLPDPFAIVTSDTDDLQWIDSLDRLSQIDGMNDAITEMGDVNEDHPKRIAVPTLAQQAAAREKLKSRFPGLGTRMLPAAVEELIEQLQDALLDAANSDDAYVIQRTVAEHAWLVQDVAKVEALVHELTRTFELDNDETLVQTYLASLSIVDLDETKRFLARNGFVLAERLLTSESLEKSNQVARGAASLANAVDDEPLWIDAQRLTQAIELSTKMSETVVRPDAIPFASDLDLGVAGRYYCLMLRNWDQGLPWLAKVSDARIASLVKQELALSKTSSIAEWNALADRWKIAADRADGRSADSIRSHVIAIKRRIEADAEGLQRLELQREIRSLESELPFYIVKLGEWDNVKPAAVPESRNVVPGPALVDSATGMIGRVKIDGRPTHFRIVYMPGGLVTPETLTQYSAIYSLQEQVVEIEFSGQLQLSTPMEVRLMSSSAGRHRYGEVRVDGEIVSLDADSEYVDLWLGSGSHQLQWHVRVTPLANEYFRVQDVLTRGELNLTHSKVMQ</sequence>
<evidence type="ECO:0000256" key="1">
    <source>
        <dbReference type="SAM" id="Phobius"/>
    </source>
</evidence>
<feature type="transmembrane region" description="Helical" evidence="1">
    <location>
        <begin position="175"/>
        <end position="194"/>
    </location>
</feature>
<keyword evidence="1" id="KW-0812">Transmembrane</keyword>
<protein>
    <submittedName>
        <fullName evidence="2">Uncharacterized protein</fullName>
    </submittedName>
</protein>
<name>A0ABP9VPX3_9BACT</name>
<evidence type="ECO:0000313" key="2">
    <source>
        <dbReference type="EMBL" id="GAA5506680.1"/>
    </source>
</evidence>